<keyword evidence="5" id="KW-0902">Two-component regulatory system</keyword>
<feature type="coiled-coil region" evidence="6">
    <location>
        <begin position="209"/>
        <end position="236"/>
    </location>
</feature>
<dbReference type="SUPFAM" id="SSF47384">
    <property type="entry name" value="Homodimeric domain of signal transducing histidine kinase"/>
    <property type="match status" value="1"/>
</dbReference>
<evidence type="ECO:0000256" key="1">
    <source>
        <dbReference type="ARBA" id="ARBA00000085"/>
    </source>
</evidence>
<gene>
    <name evidence="9" type="ORF">RAH46_18140</name>
</gene>
<keyword evidence="7" id="KW-0812">Transmembrane</keyword>
<dbReference type="RefSeq" id="WP_011533373.1">
    <property type="nucleotide sequence ID" value="NZ_CP132921.1"/>
</dbReference>
<keyword evidence="7" id="KW-0472">Membrane</keyword>
<evidence type="ECO:0000313" key="9">
    <source>
        <dbReference type="EMBL" id="WMW04244.1"/>
    </source>
</evidence>
<organism evidence="9 10">
    <name type="scientific">Pseudomonas entomophila</name>
    <dbReference type="NCBI Taxonomy" id="312306"/>
    <lineage>
        <taxon>Bacteria</taxon>
        <taxon>Pseudomonadati</taxon>
        <taxon>Pseudomonadota</taxon>
        <taxon>Gammaproteobacteria</taxon>
        <taxon>Pseudomonadales</taxon>
        <taxon>Pseudomonadaceae</taxon>
        <taxon>Pseudomonas</taxon>
    </lineage>
</organism>
<evidence type="ECO:0000313" key="10">
    <source>
        <dbReference type="Proteomes" id="UP001183127"/>
    </source>
</evidence>
<dbReference type="PRINTS" id="PR00344">
    <property type="entry name" value="BCTRLSENSOR"/>
</dbReference>
<feature type="domain" description="Histidine kinase" evidence="8">
    <location>
        <begin position="246"/>
        <end position="456"/>
    </location>
</feature>
<reference evidence="9 10" key="1">
    <citation type="submission" date="2023-08" db="EMBL/GenBank/DDBJ databases">
        <title>Complete Genome Sequence of Pseudomonas entomophila TVIN A01.</title>
        <authorList>
            <person name="Shelke T."/>
            <person name="Mahar N.S."/>
            <person name="Gupta I."/>
            <person name="Gupta V."/>
        </authorList>
    </citation>
    <scope>NUCLEOTIDE SEQUENCE [LARGE SCALE GENOMIC DNA]</scope>
    <source>
        <strain evidence="9 10">TVIN-A01</strain>
    </source>
</reference>
<evidence type="ECO:0000259" key="8">
    <source>
        <dbReference type="PROSITE" id="PS50109"/>
    </source>
</evidence>
<dbReference type="Gene3D" id="3.30.565.10">
    <property type="entry name" value="Histidine kinase-like ATPase, C-terminal domain"/>
    <property type="match status" value="1"/>
</dbReference>
<dbReference type="Proteomes" id="UP001183127">
    <property type="component" value="Chromosome"/>
</dbReference>
<dbReference type="PANTHER" id="PTHR43711:SF32">
    <property type="entry name" value="SENSOR-TYPE HISTIDINE KINASE PRRB"/>
    <property type="match status" value="1"/>
</dbReference>
<evidence type="ECO:0000256" key="7">
    <source>
        <dbReference type="SAM" id="Phobius"/>
    </source>
</evidence>
<evidence type="ECO:0000256" key="5">
    <source>
        <dbReference type="ARBA" id="ARBA00023012"/>
    </source>
</evidence>
<dbReference type="GO" id="GO:0016301">
    <property type="term" value="F:kinase activity"/>
    <property type="evidence" value="ECO:0007669"/>
    <property type="project" value="UniProtKB-KW"/>
</dbReference>
<keyword evidence="6" id="KW-0175">Coiled coil</keyword>
<dbReference type="InterPro" id="IPR036097">
    <property type="entry name" value="HisK_dim/P_sf"/>
</dbReference>
<accession>A0ABY9QLL3</accession>
<dbReference type="EMBL" id="CP132921">
    <property type="protein sequence ID" value="WMW04244.1"/>
    <property type="molecule type" value="Genomic_DNA"/>
</dbReference>
<comment type="catalytic activity">
    <reaction evidence="1">
        <text>ATP + protein L-histidine = ADP + protein N-phospho-L-histidine.</text>
        <dbReference type="EC" id="2.7.13.3"/>
    </reaction>
</comment>
<evidence type="ECO:0000256" key="4">
    <source>
        <dbReference type="ARBA" id="ARBA00022777"/>
    </source>
</evidence>
<keyword evidence="7" id="KW-1133">Transmembrane helix</keyword>
<dbReference type="InterPro" id="IPR036890">
    <property type="entry name" value="HATPase_C_sf"/>
</dbReference>
<dbReference type="SMART" id="SM00387">
    <property type="entry name" value="HATPase_c"/>
    <property type="match status" value="1"/>
</dbReference>
<keyword evidence="10" id="KW-1185">Reference proteome</keyword>
<evidence type="ECO:0000256" key="2">
    <source>
        <dbReference type="ARBA" id="ARBA00012438"/>
    </source>
</evidence>
<evidence type="ECO:0000256" key="3">
    <source>
        <dbReference type="ARBA" id="ARBA00022679"/>
    </source>
</evidence>
<dbReference type="InterPro" id="IPR003594">
    <property type="entry name" value="HATPase_dom"/>
</dbReference>
<dbReference type="InterPro" id="IPR004358">
    <property type="entry name" value="Sig_transdc_His_kin-like_C"/>
</dbReference>
<dbReference type="PANTHER" id="PTHR43711">
    <property type="entry name" value="TWO-COMPONENT HISTIDINE KINASE"/>
    <property type="match status" value="1"/>
</dbReference>
<dbReference type="CDD" id="cd00075">
    <property type="entry name" value="HATPase"/>
    <property type="match status" value="1"/>
</dbReference>
<dbReference type="Pfam" id="PF02518">
    <property type="entry name" value="HATPase_c"/>
    <property type="match status" value="1"/>
</dbReference>
<dbReference type="InterPro" id="IPR005467">
    <property type="entry name" value="His_kinase_dom"/>
</dbReference>
<feature type="transmembrane region" description="Helical" evidence="7">
    <location>
        <begin position="24"/>
        <end position="48"/>
    </location>
</feature>
<name>A0ABY9QLL3_9PSED</name>
<dbReference type="EC" id="2.7.13.3" evidence="2"/>
<keyword evidence="4 9" id="KW-0418">Kinase</keyword>
<protein>
    <recommendedName>
        <fullName evidence="2">histidine kinase</fullName>
        <ecNumber evidence="2">2.7.13.3</ecNumber>
    </recommendedName>
</protein>
<sequence>MTTTHQEPLGTERLPPPLATARRISWRIALALTLGLSLVFVLLGGFVLQRFKAGLLENLQGAQQMLACEMVASLPRDLGAEGLGHYLDDNLAPSLRDHRQLYLLDDEGRVAYATERSPAPASQTLARTSAYRRSRHARVASSITDDALGNSQLLTYRRLPDSDLTLVLGSALAPVLAPYQTLGRQALLALALACLAVLLALRGRALELFDELDRNLAQLRVQNLELSRQRRELACQVDRDCRFFQEASHDFRQRLHAMQLLLHTVQHSDPREGRVLLGKTLYVVLNLQAYVRDFLDLARLRSDSTTPHCQALQVQSLFQELELGFEDVALQRGVDLRVRASALTLRSDHNRLARVMENLLANACKFARGRVLVAARRTRRGVALEVWDDGPGIPKQDRQRIFSPYYQATPDGPCPQEGVGLGLAIVLRLCAILGHEVSVHERHGLTLVRVHIPGDSPEP</sequence>
<dbReference type="GeneID" id="32805347"/>
<keyword evidence="3" id="KW-0808">Transferase</keyword>
<dbReference type="SUPFAM" id="SSF55874">
    <property type="entry name" value="ATPase domain of HSP90 chaperone/DNA topoisomerase II/histidine kinase"/>
    <property type="match status" value="1"/>
</dbReference>
<dbReference type="InterPro" id="IPR050736">
    <property type="entry name" value="Sensor_HK_Regulatory"/>
</dbReference>
<evidence type="ECO:0000256" key="6">
    <source>
        <dbReference type="SAM" id="Coils"/>
    </source>
</evidence>
<dbReference type="PROSITE" id="PS50109">
    <property type="entry name" value="HIS_KIN"/>
    <property type="match status" value="1"/>
</dbReference>
<proteinExistence type="predicted"/>